<name>A0AAN0SRK1_BACCE</name>
<dbReference type="Proteomes" id="UP000031861">
    <property type="component" value="Plasmid pBFI_4"/>
</dbReference>
<keyword evidence="1" id="KW-0614">Plasmid</keyword>
<evidence type="ECO:0000313" key="1">
    <source>
        <dbReference type="EMBL" id="AJI08672.1"/>
    </source>
</evidence>
<proteinExistence type="predicted"/>
<evidence type="ECO:0000313" key="2">
    <source>
        <dbReference type="Proteomes" id="UP000031861"/>
    </source>
</evidence>
<sequence length="188" mass="22275">MNNLGNLTYLLQIHQQCEFAIFSYGKMRKAAIINYPINGAKFWYYAQSMLNSAANISKFLWSFDDKDKYSEERKEIRKLLGVKNDSPLKNRKVRNCIEHYDERLLAWAKKIKENEVFTDACIGTESSYNEYSFTPFRYYTKDTNTIYYKKYTFKIDEMLNEIVMIKDKCLKILDGYGLKVNGDYMGSY</sequence>
<dbReference type="EMBL" id="CP009638">
    <property type="protein sequence ID" value="AJI08672.1"/>
    <property type="molecule type" value="Genomic_DNA"/>
</dbReference>
<gene>
    <name evidence="1" type="ORF">AK40_6204</name>
</gene>
<dbReference type="AlphaFoldDB" id="A0AAN0SRK1"/>
<geneLocation type="plasmid" evidence="1 2">
    <name>pBFI_4</name>
</geneLocation>
<dbReference type="RefSeq" id="WP_001995664.1">
    <property type="nucleotide sequence ID" value="NZ_CP009638.1"/>
</dbReference>
<reference evidence="1 2" key="1">
    <citation type="journal article" date="2015" name="Genome Announc.">
        <title>Complete genome sequences for 35 biothreat assay-relevant bacillus species.</title>
        <authorList>
            <person name="Johnson S.L."/>
            <person name="Daligault H.E."/>
            <person name="Davenport K.W."/>
            <person name="Jaissle J."/>
            <person name="Frey K.G."/>
            <person name="Ladner J.T."/>
            <person name="Broomall S.M."/>
            <person name="Bishop-Lilly K.A."/>
            <person name="Bruce D.C."/>
            <person name="Gibbons H.S."/>
            <person name="Coyne S.R."/>
            <person name="Lo C.C."/>
            <person name="Meincke L."/>
            <person name="Munk A.C."/>
            <person name="Koroleva G.I."/>
            <person name="Rosenzweig C.N."/>
            <person name="Palacios G.F."/>
            <person name="Redden C.L."/>
            <person name="Minogue T.D."/>
            <person name="Chain P.S."/>
        </authorList>
    </citation>
    <scope>NUCLEOTIDE SEQUENCE [LARGE SCALE GENOMIC DNA]</scope>
    <source>
        <strain evidence="1 2">03BB108</strain>
    </source>
</reference>
<organism evidence="1 2">
    <name type="scientific">Bacillus cereus 03BB108</name>
    <dbReference type="NCBI Taxonomy" id="451709"/>
    <lineage>
        <taxon>Bacteria</taxon>
        <taxon>Bacillati</taxon>
        <taxon>Bacillota</taxon>
        <taxon>Bacilli</taxon>
        <taxon>Bacillales</taxon>
        <taxon>Bacillaceae</taxon>
        <taxon>Bacillus</taxon>
        <taxon>Bacillus cereus group</taxon>
    </lineage>
</organism>
<protein>
    <submittedName>
        <fullName evidence="1">Uncharacterized protein</fullName>
    </submittedName>
</protein>
<accession>A0AAN0SRK1</accession>